<keyword evidence="4" id="KW-0677">Repeat</keyword>
<evidence type="ECO:0000256" key="5">
    <source>
        <dbReference type="ARBA" id="ARBA00022801"/>
    </source>
</evidence>
<comment type="similarity">
    <text evidence="1">Belongs to the glutaminase family.</text>
</comment>
<evidence type="ECO:0000259" key="8">
    <source>
        <dbReference type="Pfam" id="PF17959"/>
    </source>
</evidence>
<evidence type="ECO:0000313" key="9">
    <source>
        <dbReference type="Ensembl" id="ENSSRHP00000049585.1"/>
    </source>
</evidence>
<evidence type="ECO:0000256" key="7">
    <source>
        <dbReference type="ARBA" id="ARBA00049534"/>
    </source>
</evidence>
<sequence length="567" mass="63410">MLQFRASVVLKELIQTSPKRSISDIIRHKKTLPNAYFYSAAYQDVRISKLKTVCNGRPFIQPLAGIRFLCTKTEGAIDPAEPVKKDESVQEATADKRRKAGILPSLEDLLFYSIAEGQERIPAHKFITALKATGLRTGDPRLKECMDMLKVTLKSTSDGVMLDRHLFKKCVQSNIVLLTQAFRKKFVIPDFQPFASHIDTLYEKARKLSGALKSFLCLFAYMDHRMMSLVLISVYSLHRHTVGDTKVPFCLQSCVKPLKYAIAVHDHGTEYVHQFIGKEPSGLRFNKLFLNEDDKPHNPMVNAGAIVCTSLIKQGAGNAEKFDYVLNFLKKMAGNEYVGFSNATFQSERESGDRNFAIGYYLKEKKCFPTGTDMTAVLDLYFQLCSIEVTCESASVMAATLANGGFCPITGERVLSPEAVRDTLSLMHSCGMYDFSGQFAFHVGLPAKSGVAGGILLVVPNVMGIMCWSPSLDKLGNSVRGIQFCTDLVSLFNFHNYDNLRHFTKKHDPRREGGDQRQYTFGPLDYESLQKELALKDTVWTKVSPTECNEDSSTTVVYRMENVGDGN</sequence>
<dbReference type="NCBIfam" id="TIGR03814">
    <property type="entry name" value="Gln_ase"/>
    <property type="match status" value="1"/>
</dbReference>
<keyword evidence="10" id="KW-1185">Reference proteome</keyword>
<dbReference type="Ensembl" id="ENSSRHT00000050988.1">
    <property type="protein sequence ID" value="ENSSRHP00000049585.1"/>
    <property type="gene ID" value="ENSSRHG00000024769.1"/>
</dbReference>
<protein>
    <recommendedName>
        <fullName evidence="3">glutaminase</fullName>
        <ecNumber evidence="3">3.5.1.2</ecNumber>
    </recommendedName>
</protein>
<evidence type="ECO:0000256" key="1">
    <source>
        <dbReference type="ARBA" id="ARBA00011076"/>
    </source>
</evidence>
<dbReference type="InterPro" id="IPR012338">
    <property type="entry name" value="Beta-lactam/transpept-like"/>
</dbReference>
<dbReference type="GO" id="GO:0006543">
    <property type="term" value="P:L-glutamine catabolic process"/>
    <property type="evidence" value="ECO:0007669"/>
    <property type="project" value="TreeGrafter"/>
</dbReference>
<dbReference type="Gene3D" id="3.40.710.10">
    <property type="entry name" value="DD-peptidase/beta-lactamase superfamily"/>
    <property type="match status" value="1"/>
</dbReference>
<dbReference type="HAMAP" id="MF_00313">
    <property type="entry name" value="Glutaminase"/>
    <property type="match status" value="1"/>
</dbReference>
<reference evidence="9" key="1">
    <citation type="submission" date="2025-08" db="UniProtKB">
        <authorList>
            <consortium name="Ensembl"/>
        </authorList>
    </citation>
    <scope>IDENTIFICATION</scope>
</reference>
<reference evidence="9" key="2">
    <citation type="submission" date="2025-09" db="UniProtKB">
        <authorList>
            <consortium name="Ensembl"/>
        </authorList>
    </citation>
    <scope>IDENTIFICATION</scope>
</reference>
<dbReference type="Gene3D" id="1.10.238.210">
    <property type="match status" value="1"/>
</dbReference>
<dbReference type="SUPFAM" id="SSF56601">
    <property type="entry name" value="beta-lactamase/transpeptidase-like"/>
    <property type="match status" value="1"/>
</dbReference>
<keyword evidence="6" id="KW-0040">ANK repeat</keyword>
<evidence type="ECO:0000256" key="3">
    <source>
        <dbReference type="ARBA" id="ARBA00012918"/>
    </source>
</evidence>
<gene>
    <name evidence="9" type="primary">LOC107714384</name>
</gene>
<dbReference type="AlphaFoldDB" id="A0A673JHV8"/>
<keyword evidence="5" id="KW-0378">Hydrolase</keyword>
<comment type="catalytic activity">
    <reaction evidence="7">
        <text>L-glutamine + H2O = L-glutamate + NH4(+)</text>
        <dbReference type="Rhea" id="RHEA:15889"/>
        <dbReference type="ChEBI" id="CHEBI:15377"/>
        <dbReference type="ChEBI" id="CHEBI:28938"/>
        <dbReference type="ChEBI" id="CHEBI:29985"/>
        <dbReference type="ChEBI" id="CHEBI:58359"/>
        <dbReference type="EC" id="3.5.1.2"/>
    </reaction>
</comment>
<evidence type="ECO:0000256" key="4">
    <source>
        <dbReference type="ARBA" id="ARBA00022737"/>
    </source>
</evidence>
<dbReference type="Pfam" id="PF17959">
    <property type="entry name" value="EF-hand_14"/>
    <property type="match status" value="1"/>
</dbReference>
<dbReference type="InterPro" id="IPR041541">
    <property type="entry name" value="Glutaminase_EF-hand"/>
</dbReference>
<dbReference type="PANTHER" id="PTHR12544">
    <property type="entry name" value="GLUTAMINASE"/>
    <property type="match status" value="1"/>
</dbReference>
<name>A0A673JHV8_9TELE</name>
<evidence type="ECO:0000256" key="2">
    <source>
        <dbReference type="ARBA" id="ARBA00011881"/>
    </source>
</evidence>
<dbReference type="GO" id="GO:0004359">
    <property type="term" value="F:glutaminase activity"/>
    <property type="evidence" value="ECO:0007669"/>
    <property type="project" value="UniProtKB-EC"/>
</dbReference>
<feature type="domain" description="Glutaminase EF-hand" evidence="8">
    <location>
        <begin position="107"/>
        <end position="189"/>
    </location>
</feature>
<evidence type="ECO:0000313" key="10">
    <source>
        <dbReference type="Proteomes" id="UP000472270"/>
    </source>
</evidence>
<dbReference type="GO" id="GO:0006537">
    <property type="term" value="P:glutamate biosynthetic process"/>
    <property type="evidence" value="ECO:0007669"/>
    <property type="project" value="TreeGrafter"/>
</dbReference>
<dbReference type="PANTHER" id="PTHR12544:SF49">
    <property type="entry name" value="GLUTAMINASE KIDNEY ISOFORM, MITOCHONDRIAL"/>
    <property type="match status" value="1"/>
</dbReference>
<dbReference type="FunFam" id="1.10.238.210:FF:000001">
    <property type="entry name" value="Glutaminase kidney isoform, mitochondrial"/>
    <property type="match status" value="1"/>
</dbReference>
<evidence type="ECO:0000256" key="6">
    <source>
        <dbReference type="ARBA" id="ARBA00023043"/>
    </source>
</evidence>
<dbReference type="FunFam" id="3.40.710.10:FF:000005">
    <property type="entry name" value="Glutaminase"/>
    <property type="match status" value="1"/>
</dbReference>
<dbReference type="EC" id="3.5.1.2" evidence="3"/>
<dbReference type="Pfam" id="PF04960">
    <property type="entry name" value="Glutaminase"/>
    <property type="match status" value="1"/>
</dbReference>
<dbReference type="InterPro" id="IPR015868">
    <property type="entry name" value="Glutaminase"/>
</dbReference>
<accession>A0A673JHV8</accession>
<comment type="subunit">
    <text evidence="2">Homotetramer.</text>
</comment>
<dbReference type="Proteomes" id="UP000472270">
    <property type="component" value="Unassembled WGS sequence"/>
</dbReference>
<proteinExistence type="inferred from homology"/>
<organism evidence="9 10">
    <name type="scientific">Sinocyclocheilus rhinocerous</name>
    <dbReference type="NCBI Taxonomy" id="307959"/>
    <lineage>
        <taxon>Eukaryota</taxon>
        <taxon>Metazoa</taxon>
        <taxon>Chordata</taxon>
        <taxon>Craniata</taxon>
        <taxon>Vertebrata</taxon>
        <taxon>Euteleostomi</taxon>
        <taxon>Actinopterygii</taxon>
        <taxon>Neopterygii</taxon>
        <taxon>Teleostei</taxon>
        <taxon>Ostariophysi</taxon>
        <taxon>Cypriniformes</taxon>
        <taxon>Cyprinidae</taxon>
        <taxon>Cyprininae</taxon>
        <taxon>Sinocyclocheilus</taxon>
    </lineage>
</organism>